<feature type="region of interest" description="Disordered" evidence="1">
    <location>
        <begin position="66"/>
        <end position="87"/>
    </location>
</feature>
<name>K8F6Z5_9CHLO</name>
<dbReference type="KEGG" id="bpg:Bathy06g03880"/>
<gene>
    <name evidence="2" type="ORF">Bathy06g03880</name>
</gene>
<keyword evidence="3" id="KW-1185">Reference proteome</keyword>
<protein>
    <submittedName>
        <fullName evidence="2">Uncharacterized protein</fullName>
    </submittedName>
</protein>
<reference evidence="2 3" key="1">
    <citation type="submission" date="2011-10" db="EMBL/GenBank/DDBJ databases">
        <authorList>
            <person name="Genoscope - CEA"/>
        </authorList>
    </citation>
    <scope>NUCLEOTIDE SEQUENCE [LARGE SCALE GENOMIC DNA]</scope>
    <source>
        <strain evidence="2 3">RCC 1105</strain>
    </source>
</reference>
<organism evidence="2 3">
    <name type="scientific">Bathycoccus prasinos</name>
    <dbReference type="NCBI Taxonomy" id="41875"/>
    <lineage>
        <taxon>Eukaryota</taxon>
        <taxon>Viridiplantae</taxon>
        <taxon>Chlorophyta</taxon>
        <taxon>Mamiellophyceae</taxon>
        <taxon>Mamiellales</taxon>
        <taxon>Bathycoccaceae</taxon>
        <taxon>Bathycoccus</taxon>
    </lineage>
</organism>
<dbReference type="EMBL" id="FO082273">
    <property type="protein sequence ID" value="CCO17358.1"/>
    <property type="molecule type" value="Genomic_DNA"/>
</dbReference>
<dbReference type="Proteomes" id="UP000198341">
    <property type="component" value="Chromosome 6"/>
</dbReference>
<feature type="compositionally biased region" description="Basic residues" evidence="1">
    <location>
        <begin position="68"/>
        <end position="77"/>
    </location>
</feature>
<evidence type="ECO:0000313" key="3">
    <source>
        <dbReference type="Proteomes" id="UP000198341"/>
    </source>
</evidence>
<dbReference type="GeneID" id="19015369"/>
<dbReference type="RefSeq" id="XP_007512758.1">
    <property type="nucleotide sequence ID" value="XM_007512696.1"/>
</dbReference>
<accession>K8F6Z5</accession>
<evidence type="ECO:0000313" key="2">
    <source>
        <dbReference type="EMBL" id="CCO17358.1"/>
    </source>
</evidence>
<proteinExistence type="predicted"/>
<evidence type="ECO:0000256" key="1">
    <source>
        <dbReference type="SAM" id="MobiDB-lite"/>
    </source>
</evidence>
<sequence length="329" mass="37031">MTTNEADDDDDIDCEEEEELLRRDVDRLLEEIAFLEETSSSSSLRYGELESRLETLEQNRVSIARRMTTMKKKKKKQSGNNNNDDDYGTTAFSLLSSRIHEVAEYVDSAVRNTVVSNQRKTREENILRELDLFVDGDEDAIETNTIRGKEVNEEKENRVEWIRKFGIENSMMMSGGKMDEEDLNAERSLRAFEMNDDEKGGVRKSGKEKGVVFLLDDDVRRAKEEEDLEKAIEKNVLSTVDLAIKRLETASAAIAKATAKNSKETGGAAGIFATAISNFSALPVWQKRVVGVLAFLGFSWILILNAMNNDEKSEFEEIDQSIATTANAS</sequence>
<dbReference type="AlphaFoldDB" id="K8F6Z5"/>